<dbReference type="PANTHER" id="PTHR12297">
    <property type="entry name" value="HYPOXIA-INDUCBILE GENE 1 HIG1 -RELATED"/>
    <property type="match status" value="1"/>
</dbReference>
<evidence type="ECO:0000259" key="7">
    <source>
        <dbReference type="PROSITE" id="PS51503"/>
    </source>
</evidence>
<dbReference type="PROSITE" id="PS51503">
    <property type="entry name" value="HIG1"/>
    <property type="match status" value="1"/>
</dbReference>
<reference evidence="8" key="1">
    <citation type="submission" date="2019-09" db="EMBL/GenBank/DDBJ databases">
        <title>The Mitochondrial Proteome of the Jakobid, Andalucia godoyi, a Protist With the Most Gene-Rich and Bacteria-Like Mitochondrial Genome.</title>
        <authorList>
            <person name="Gray M.W."/>
            <person name="Burger G."/>
            <person name="Derelle R."/>
            <person name="Klimes V."/>
            <person name="Leger M."/>
            <person name="Sarrasin M."/>
            <person name="Vlcek C."/>
            <person name="Roger A.J."/>
            <person name="Elias M."/>
            <person name="Lang B.F."/>
        </authorList>
    </citation>
    <scope>NUCLEOTIDE SEQUENCE</scope>
    <source>
        <strain evidence="8">And28</strain>
    </source>
</reference>
<name>A0A8K0AHL6_ANDGO</name>
<keyword evidence="9" id="KW-1185">Reference proteome</keyword>
<protein>
    <submittedName>
        <fullName evidence="8">Mitochondrial CIV assembly protein Rcf1</fullName>
    </submittedName>
</protein>
<evidence type="ECO:0000256" key="6">
    <source>
        <dbReference type="SAM" id="Phobius"/>
    </source>
</evidence>
<evidence type="ECO:0000256" key="5">
    <source>
        <dbReference type="ARBA" id="ARBA00023136"/>
    </source>
</evidence>
<keyword evidence="3 6" id="KW-1133">Transmembrane helix</keyword>
<keyword evidence="4" id="KW-0496">Mitochondrion</keyword>
<accession>A0A8K0AHL6</accession>
<keyword evidence="2 6" id="KW-0812">Transmembrane</keyword>
<feature type="transmembrane region" description="Helical" evidence="6">
    <location>
        <begin position="67"/>
        <end position="87"/>
    </location>
</feature>
<evidence type="ECO:0000313" key="8">
    <source>
        <dbReference type="EMBL" id="KAF0852333.1"/>
    </source>
</evidence>
<comment type="subcellular location">
    <subcellularLocation>
        <location evidence="1">Mitochondrion membrane</location>
    </subcellularLocation>
</comment>
<evidence type="ECO:0000256" key="1">
    <source>
        <dbReference type="ARBA" id="ARBA00004325"/>
    </source>
</evidence>
<dbReference type="AlphaFoldDB" id="A0A8K0AHL6"/>
<dbReference type="Proteomes" id="UP000799049">
    <property type="component" value="Unassembled WGS sequence"/>
</dbReference>
<evidence type="ECO:0000256" key="2">
    <source>
        <dbReference type="ARBA" id="ARBA00022692"/>
    </source>
</evidence>
<feature type="domain" description="HIG1" evidence="7">
    <location>
        <begin position="6"/>
        <end position="99"/>
    </location>
</feature>
<gene>
    <name evidence="8" type="ORF">ANDGO_07719</name>
</gene>
<evidence type="ECO:0000313" key="9">
    <source>
        <dbReference type="Proteomes" id="UP000799049"/>
    </source>
</evidence>
<feature type="transmembrane region" description="Helical" evidence="6">
    <location>
        <begin position="36"/>
        <end position="55"/>
    </location>
</feature>
<dbReference type="EMBL" id="VRVR01000044">
    <property type="protein sequence ID" value="KAF0852333.1"/>
    <property type="molecule type" value="Genomic_DNA"/>
</dbReference>
<dbReference type="InterPro" id="IPR050355">
    <property type="entry name" value="RCF1"/>
</dbReference>
<dbReference type="Gene3D" id="6.10.140.1320">
    <property type="match status" value="1"/>
</dbReference>
<comment type="caution">
    <text evidence="8">The sequence shown here is derived from an EMBL/GenBank/DDBJ whole genome shotgun (WGS) entry which is preliminary data.</text>
</comment>
<sequence>MSSGTGKEFELDEYGLPNTRTAQKESFIKKCKDQPMVPLFAVGTVGVLVAGLWSFKSNNIANSQRMMRMRVLLQGATITAMVLYLGVQKDGPIGEVIRAIEARDKN</sequence>
<proteinExistence type="predicted"/>
<evidence type="ECO:0000256" key="4">
    <source>
        <dbReference type="ARBA" id="ARBA00023128"/>
    </source>
</evidence>
<evidence type="ECO:0000256" key="3">
    <source>
        <dbReference type="ARBA" id="ARBA00022989"/>
    </source>
</evidence>
<dbReference type="PANTHER" id="PTHR12297:SF3">
    <property type="entry name" value="HIG1 DOMAIN FAMILY MEMBER 1A"/>
    <property type="match status" value="1"/>
</dbReference>
<dbReference type="InterPro" id="IPR007667">
    <property type="entry name" value="Hypoxia_induced_domain"/>
</dbReference>
<dbReference type="GO" id="GO:0031966">
    <property type="term" value="C:mitochondrial membrane"/>
    <property type="evidence" value="ECO:0007669"/>
    <property type="project" value="UniProtKB-SubCell"/>
</dbReference>
<dbReference type="Pfam" id="PF04588">
    <property type="entry name" value="HIG_1_N"/>
    <property type="match status" value="1"/>
</dbReference>
<keyword evidence="5 6" id="KW-0472">Membrane</keyword>
<organism evidence="8 9">
    <name type="scientific">Andalucia godoyi</name>
    <name type="common">Flagellate</name>
    <dbReference type="NCBI Taxonomy" id="505711"/>
    <lineage>
        <taxon>Eukaryota</taxon>
        <taxon>Discoba</taxon>
        <taxon>Jakobida</taxon>
        <taxon>Andalucina</taxon>
        <taxon>Andaluciidae</taxon>
        <taxon>Andalucia</taxon>
    </lineage>
</organism>
<dbReference type="OrthoDB" id="9739313at2759"/>